<name>A0A8J2KZN9_9HEXA</name>
<protein>
    <submittedName>
        <fullName evidence="1">Uncharacterized protein</fullName>
    </submittedName>
</protein>
<dbReference type="AlphaFoldDB" id="A0A8J2KZN9"/>
<dbReference type="Proteomes" id="UP000708208">
    <property type="component" value="Unassembled WGS sequence"/>
</dbReference>
<organism evidence="1 2">
    <name type="scientific">Allacma fusca</name>
    <dbReference type="NCBI Taxonomy" id="39272"/>
    <lineage>
        <taxon>Eukaryota</taxon>
        <taxon>Metazoa</taxon>
        <taxon>Ecdysozoa</taxon>
        <taxon>Arthropoda</taxon>
        <taxon>Hexapoda</taxon>
        <taxon>Collembola</taxon>
        <taxon>Symphypleona</taxon>
        <taxon>Sminthuridae</taxon>
        <taxon>Allacma</taxon>
    </lineage>
</organism>
<proteinExistence type="predicted"/>
<comment type="caution">
    <text evidence="1">The sequence shown here is derived from an EMBL/GenBank/DDBJ whole genome shotgun (WGS) entry which is preliminary data.</text>
</comment>
<accession>A0A8J2KZN9</accession>
<sequence>MIPKKTYSQLEQDAKPDMLKSALESGSASELQVKLQLKKGSDRLLMFNIIWENKLLTIVTGSRKHSEQRLSLECIGSHLTIGLGQEEKTQFEITPEEDLNFGMKFHVRFQKENENLSKVVVAVPESAKILLRESKPAPKIGIHIRKLKTESELNPDSDPKYTSCFHSLQDNEGNSGGFNFC</sequence>
<keyword evidence="2" id="KW-1185">Reference proteome</keyword>
<evidence type="ECO:0000313" key="1">
    <source>
        <dbReference type="EMBL" id="CAG7826277.1"/>
    </source>
</evidence>
<gene>
    <name evidence="1" type="ORF">AFUS01_LOCUS36339</name>
</gene>
<reference evidence="1" key="1">
    <citation type="submission" date="2021-06" db="EMBL/GenBank/DDBJ databases">
        <authorList>
            <person name="Hodson N. C."/>
            <person name="Mongue J. A."/>
            <person name="Jaron S. K."/>
        </authorList>
    </citation>
    <scope>NUCLEOTIDE SEQUENCE</scope>
</reference>
<dbReference type="EMBL" id="CAJVCH010539228">
    <property type="protein sequence ID" value="CAG7826277.1"/>
    <property type="molecule type" value="Genomic_DNA"/>
</dbReference>
<evidence type="ECO:0000313" key="2">
    <source>
        <dbReference type="Proteomes" id="UP000708208"/>
    </source>
</evidence>